<name>A0A9D9GYY7_9BACT</name>
<dbReference type="EMBL" id="JADINB010000090">
    <property type="protein sequence ID" value="MBO8429113.1"/>
    <property type="molecule type" value="Genomic_DNA"/>
</dbReference>
<feature type="domain" description="4Fe-4S ferredoxin-type" evidence="4">
    <location>
        <begin position="41"/>
        <end position="70"/>
    </location>
</feature>
<dbReference type="GO" id="GO:0051536">
    <property type="term" value="F:iron-sulfur cluster binding"/>
    <property type="evidence" value="ECO:0007669"/>
    <property type="project" value="UniProtKB-KW"/>
</dbReference>
<organism evidence="5 6">
    <name type="scientific">Candidatus Egerieousia excrementavium</name>
    <dbReference type="NCBI Taxonomy" id="2840778"/>
    <lineage>
        <taxon>Bacteria</taxon>
        <taxon>Pseudomonadati</taxon>
        <taxon>Bacteroidota</taxon>
        <taxon>Bacteroidia</taxon>
        <taxon>Bacteroidales</taxon>
        <taxon>Candidatus Egerieousia</taxon>
    </lineage>
</organism>
<dbReference type="AlphaFoldDB" id="A0A9D9GYY7"/>
<comment type="caution">
    <text evidence="5">The sequence shown here is derived from an EMBL/GenBank/DDBJ whole genome shotgun (WGS) entry which is preliminary data.</text>
</comment>
<reference evidence="5" key="2">
    <citation type="journal article" date="2021" name="PeerJ">
        <title>Extensive microbial diversity within the chicken gut microbiome revealed by metagenomics and culture.</title>
        <authorList>
            <person name="Gilroy R."/>
            <person name="Ravi A."/>
            <person name="Getino M."/>
            <person name="Pursley I."/>
            <person name="Horton D.L."/>
            <person name="Alikhan N.F."/>
            <person name="Baker D."/>
            <person name="Gharbi K."/>
            <person name="Hall N."/>
            <person name="Watson M."/>
            <person name="Adriaenssens E.M."/>
            <person name="Foster-Nyarko E."/>
            <person name="Jarju S."/>
            <person name="Secka A."/>
            <person name="Antonio M."/>
            <person name="Oren A."/>
            <person name="Chaudhuri R.R."/>
            <person name="La Ragione R."/>
            <person name="Hildebrand F."/>
            <person name="Pallen M.J."/>
        </authorList>
    </citation>
    <scope>NUCLEOTIDE SEQUENCE</scope>
    <source>
        <strain evidence="5">15467</strain>
    </source>
</reference>
<accession>A0A9D9GYY7</accession>
<evidence type="ECO:0000256" key="2">
    <source>
        <dbReference type="ARBA" id="ARBA00023004"/>
    </source>
</evidence>
<keyword evidence="3" id="KW-0411">Iron-sulfur</keyword>
<evidence type="ECO:0000256" key="1">
    <source>
        <dbReference type="ARBA" id="ARBA00022723"/>
    </source>
</evidence>
<keyword evidence="2" id="KW-0408">Iron</keyword>
<keyword evidence="1" id="KW-0479">Metal-binding</keyword>
<gene>
    <name evidence="5" type="ORF">IAC68_04170</name>
</gene>
<dbReference type="InterPro" id="IPR052977">
    <property type="entry name" value="Polyferredoxin-like_ET"/>
</dbReference>
<dbReference type="GO" id="GO:0046872">
    <property type="term" value="F:metal ion binding"/>
    <property type="evidence" value="ECO:0007669"/>
    <property type="project" value="UniProtKB-KW"/>
</dbReference>
<evidence type="ECO:0000256" key="3">
    <source>
        <dbReference type="ARBA" id="ARBA00023014"/>
    </source>
</evidence>
<evidence type="ECO:0000313" key="6">
    <source>
        <dbReference type="Proteomes" id="UP000823635"/>
    </source>
</evidence>
<dbReference type="PANTHER" id="PTHR43193:SF2">
    <property type="entry name" value="POLYFERREDOXIN PROTEIN FWDF"/>
    <property type="match status" value="1"/>
</dbReference>
<dbReference type="Gene3D" id="3.30.70.20">
    <property type="match status" value="2"/>
</dbReference>
<evidence type="ECO:0000313" key="5">
    <source>
        <dbReference type="EMBL" id="MBO8429113.1"/>
    </source>
</evidence>
<protein>
    <submittedName>
        <fullName evidence="5">4Fe-4S dicluster domain-containing protein</fullName>
    </submittedName>
</protein>
<feature type="domain" description="4Fe-4S ferredoxin-type" evidence="4">
    <location>
        <begin position="5"/>
        <end position="34"/>
    </location>
</feature>
<proteinExistence type="predicted"/>
<dbReference type="Pfam" id="PF12838">
    <property type="entry name" value="Fer4_7"/>
    <property type="match status" value="1"/>
</dbReference>
<sequence length="73" mass="7818">MAVKGTVIIDRQICKGCGICVINCPSKALALSREVNGKGYNYVYIANDNCTGCTNCAVVCPDSAIVKVYRSRI</sequence>
<dbReference type="InterPro" id="IPR017896">
    <property type="entry name" value="4Fe4S_Fe-S-bd"/>
</dbReference>
<dbReference type="PROSITE" id="PS00198">
    <property type="entry name" value="4FE4S_FER_1"/>
    <property type="match status" value="1"/>
</dbReference>
<dbReference type="Proteomes" id="UP000823635">
    <property type="component" value="Unassembled WGS sequence"/>
</dbReference>
<dbReference type="SUPFAM" id="SSF54862">
    <property type="entry name" value="4Fe-4S ferredoxins"/>
    <property type="match status" value="1"/>
</dbReference>
<dbReference type="PANTHER" id="PTHR43193">
    <property type="match status" value="1"/>
</dbReference>
<reference evidence="5" key="1">
    <citation type="submission" date="2020-10" db="EMBL/GenBank/DDBJ databases">
        <authorList>
            <person name="Gilroy R."/>
        </authorList>
    </citation>
    <scope>NUCLEOTIDE SEQUENCE</scope>
    <source>
        <strain evidence="5">15467</strain>
    </source>
</reference>
<evidence type="ECO:0000259" key="4">
    <source>
        <dbReference type="PROSITE" id="PS51379"/>
    </source>
</evidence>
<dbReference type="PROSITE" id="PS51379">
    <property type="entry name" value="4FE4S_FER_2"/>
    <property type="match status" value="2"/>
</dbReference>
<dbReference type="InterPro" id="IPR017900">
    <property type="entry name" value="4Fe4S_Fe_S_CS"/>
</dbReference>